<dbReference type="GO" id="GO:0016887">
    <property type="term" value="F:ATP hydrolysis activity"/>
    <property type="evidence" value="ECO:0007669"/>
    <property type="project" value="UniProtKB-UniRule"/>
</dbReference>
<dbReference type="EMBL" id="FQZV01000005">
    <property type="protein sequence ID" value="SHI66962.1"/>
    <property type="molecule type" value="Genomic_DNA"/>
</dbReference>
<dbReference type="Pfam" id="PF10609">
    <property type="entry name" value="ParA"/>
    <property type="match status" value="1"/>
</dbReference>
<feature type="binding site" evidence="6">
    <location>
        <begin position="23"/>
        <end position="30"/>
    </location>
    <ligand>
        <name>ATP</name>
        <dbReference type="ChEBI" id="CHEBI:30616"/>
    </ligand>
</feature>
<dbReference type="GO" id="GO:0140663">
    <property type="term" value="F:ATP-dependent FeS chaperone activity"/>
    <property type="evidence" value="ECO:0007669"/>
    <property type="project" value="InterPro"/>
</dbReference>
<keyword evidence="4 6" id="KW-0408">Iron</keyword>
<organism evidence="7 8">
    <name type="scientific">Geosporobacter subterraneus DSM 17957</name>
    <dbReference type="NCBI Taxonomy" id="1121919"/>
    <lineage>
        <taxon>Bacteria</taxon>
        <taxon>Bacillati</taxon>
        <taxon>Bacillota</taxon>
        <taxon>Clostridia</taxon>
        <taxon>Peptostreptococcales</taxon>
        <taxon>Thermotaleaceae</taxon>
        <taxon>Geosporobacter</taxon>
    </lineage>
</organism>
<comment type="function">
    <text evidence="6">Binds and transfers iron-sulfur (Fe-S) clusters to target apoproteins. Can hydrolyze ATP.</text>
</comment>
<dbReference type="CDD" id="cd02037">
    <property type="entry name" value="Mrp_NBP35"/>
    <property type="match status" value="1"/>
</dbReference>
<evidence type="ECO:0000313" key="8">
    <source>
        <dbReference type="Proteomes" id="UP000184536"/>
    </source>
</evidence>
<evidence type="ECO:0000256" key="4">
    <source>
        <dbReference type="ARBA" id="ARBA00023004"/>
    </source>
</evidence>
<dbReference type="InterPro" id="IPR000808">
    <property type="entry name" value="Mrp-like_CS"/>
</dbReference>
<dbReference type="HAMAP" id="MF_02040">
    <property type="entry name" value="Mrp_NBP35"/>
    <property type="match status" value="1"/>
</dbReference>
<dbReference type="GO" id="GO:0051539">
    <property type="term" value="F:4 iron, 4 sulfur cluster binding"/>
    <property type="evidence" value="ECO:0007669"/>
    <property type="project" value="TreeGrafter"/>
</dbReference>
<dbReference type="PANTHER" id="PTHR42961">
    <property type="entry name" value="IRON-SULFUR PROTEIN NUBPL"/>
    <property type="match status" value="1"/>
</dbReference>
<keyword evidence="2 6" id="KW-0547">Nucleotide-binding</keyword>
<dbReference type="Proteomes" id="UP000184536">
    <property type="component" value="Unassembled WGS sequence"/>
</dbReference>
<dbReference type="FunFam" id="3.40.50.300:FF:001119">
    <property type="entry name" value="Iron-sulfur cluster carrier protein"/>
    <property type="match status" value="1"/>
</dbReference>
<evidence type="ECO:0000256" key="6">
    <source>
        <dbReference type="HAMAP-Rule" id="MF_02040"/>
    </source>
</evidence>
<comment type="similarity">
    <text evidence="6">Belongs to the Mrp/NBP35 ATP-binding proteins family.</text>
</comment>
<dbReference type="PANTHER" id="PTHR42961:SF2">
    <property type="entry name" value="IRON-SULFUR PROTEIN NUBPL"/>
    <property type="match status" value="1"/>
</dbReference>
<accession>A0A1M6D100</accession>
<keyword evidence="1 6" id="KW-0479">Metal-binding</keyword>
<keyword evidence="6" id="KW-0378">Hydrolase</keyword>
<dbReference type="SUPFAM" id="SSF52540">
    <property type="entry name" value="P-loop containing nucleoside triphosphate hydrolases"/>
    <property type="match status" value="1"/>
</dbReference>
<dbReference type="PROSITE" id="PS01215">
    <property type="entry name" value="MRP"/>
    <property type="match status" value="1"/>
</dbReference>
<dbReference type="RefSeq" id="WP_242946190.1">
    <property type="nucleotide sequence ID" value="NZ_FQZV01000005.1"/>
</dbReference>
<dbReference type="GO" id="GO:0016226">
    <property type="term" value="P:iron-sulfur cluster assembly"/>
    <property type="evidence" value="ECO:0007669"/>
    <property type="project" value="InterPro"/>
</dbReference>
<gene>
    <name evidence="7" type="ORF">SAMN02745975_00344</name>
</gene>
<sequence length="264" mass="28902">MDIQKEKTNQFTNIKNIIAVMSGKGGVGKSSVTSLMGVTLKNKGYKVGILDADITGPSIPKIFGVNKKRAVGMGNEILPVETTTGIKIMSINLLVDQEDAPVVWRGPLVANMVKQFYTDVLWGDLDYLLIDLPPGTGDVPLTIMQSFEIDGIVIVSTPQDLAKLIVTKSMNMAKMMNVPILGVIENMSYFQCPECNKRHNVFGSSNIEDMIKAMDVSLIGRIPIDPELVGLCDEGKIELYEKINFAFGEEFGMQIENILGGIKQ</sequence>
<dbReference type="GO" id="GO:0046872">
    <property type="term" value="F:metal ion binding"/>
    <property type="evidence" value="ECO:0007669"/>
    <property type="project" value="UniProtKB-KW"/>
</dbReference>
<dbReference type="AlphaFoldDB" id="A0A1M6D100"/>
<evidence type="ECO:0000256" key="3">
    <source>
        <dbReference type="ARBA" id="ARBA00022840"/>
    </source>
</evidence>
<comment type="subunit">
    <text evidence="6">Homodimer.</text>
</comment>
<proteinExistence type="inferred from homology"/>
<dbReference type="STRING" id="1121919.SAMN02745975_00344"/>
<dbReference type="InterPro" id="IPR019591">
    <property type="entry name" value="Mrp/NBP35_ATP-bd"/>
</dbReference>
<dbReference type="InterPro" id="IPR027417">
    <property type="entry name" value="P-loop_NTPase"/>
</dbReference>
<keyword evidence="8" id="KW-1185">Reference proteome</keyword>
<evidence type="ECO:0000256" key="5">
    <source>
        <dbReference type="ARBA" id="ARBA00023014"/>
    </source>
</evidence>
<evidence type="ECO:0000313" key="7">
    <source>
        <dbReference type="EMBL" id="SHI66962.1"/>
    </source>
</evidence>
<keyword evidence="3 6" id="KW-0067">ATP-binding</keyword>
<protein>
    <recommendedName>
        <fullName evidence="6">Iron-sulfur cluster carrier protein</fullName>
    </recommendedName>
</protein>
<reference evidence="8" key="1">
    <citation type="submission" date="2016-11" db="EMBL/GenBank/DDBJ databases">
        <authorList>
            <person name="Varghese N."/>
            <person name="Submissions S."/>
        </authorList>
    </citation>
    <scope>NUCLEOTIDE SEQUENCE [LARGE SCALE GENOMIC DNA]</scope>
    <source>
        <strain evidence="8">DSM 17957</strain>
    </source>
</reference>
<keyword evidence="5 6" id="KW-0411">Iron-sulfur</keyword>
<dbReference type="InterPro" id="IPR044304">
    <property type="entry name" value="NUBPL-like"/>
</dbReference>
<dbReference type="InterPro" id="IPR033756">
    <property type="entry name" value="YlxH/NBP35"/>
</dbReference>
<evidence type="ECO:0000256" key="1">
    <source>
        <dbReference type="ARBA" id="ARBA00022723"/>
    </source>
</evidence>
<name>A0A1M6D100_9FIRM</name>
<dbReference type="GO" id="GO:0005524">
    <property type="term" value="F:ATP binding"/>
    <property type="evidence" value="ECO:0007669"/>
    <property type="project" value="UniProtKB-UniRule"/>
</dbReference>
<dbReference type="Gene3D" id="3.40.50.300">
    <property type="entry name" value="P-loop containing nucleotide triphosphate hydrolases"/>
    <property type="match status" value="1"/>
</dbReference>
<evidence type="ECO:0000256" key="2">
    <source>
        <dbReference type="ARBA" id="ARBA00022741"/>
    </source>
</evidence>